<evidence type="ECO:0000313" key="2">
    <source>
        <dbReference type="EMBL" id="PYH43593.1"/>
    </source>
</evidence>
<accession>A0A318ZG59</accession>
<dbReference type="AlphaFoldDB" id="A0A318ZG59"/>
<feature type="non-terminal residue" evidence="2">
    <location>
        <position position="62"/>
    </location>
</feature>
<sequence>MMGLIQDARPAKIPPAPEMDERRSGRKREPPLHRSPFQPPPTVKQKLFEAQAAIANCIVWGD</sequence>
<organism evidence="2 3">
    <name type="scientific">Aspergillus saccharolyticus JOP 1030-1</name>
    <dbReference type="NCBI Taxonomy" id="1450539"/>
    <lineage>
        <taxon>Eukaryota</taxon>
        <taxon>Fungi</taxon>
        <taxon>Dikarya</taxon>
        <taxon>Ascomycota</taxon>
        <taxon>Pezizomycotina</taxon>
        <taxon>Eurotiomycetes</taxon>
        <taxon>Eurotiomycetidae</taxon>
        <taxon>Eurotiales</taxon>
        <taxon>Aspergillaceae</taxon>
        <taxon>Aspergillus</taxon>
        <taxon>Aspergillus subgen. Circumdati</taxon>
    </lineage>
</organism>
<dbReference type="GeneID" id="37076627"/>
<feature type="region of interest" description="Disordered" evidence="1">
    <location>
        <begin position="1"/>
        <end position="43"/>
    </location>
</feature>
<dbReference type="EMBL" id="KZ821242">
    <property type="protein sequence ID" value="PYH43593.1"/>
    <property type="molecule type" value="Genomic_DNA"/>
</dbReference>
<name>A0A318ZG59_9EURO</name>
<gene>
    <name evidence="2" type="ORF">BP01DRAFT_358303</name>
</gene>
<keyword evidence="3" id="KW-1185">Reference proteome</keyword>
<protein>
    <submittedName>
        <fullName evidence="2">Uncharacterized protein</fullName>
    </submittedName>
</protein>
<feature type="compositionally biased region" description="Basic and acidic residues" evidence="1">
    <location>
        <begin position="19"/>
        <end position="32"/>
    </location>
</feature>
<evidence type="ECO:0000256" key="1">
    <source>
        <dbReference type="SAM" id="MobiDB-lite"/>
    </source>
</evidence>
<reference evidence="2 3" key="1">
    <citation type="submission" date="2016-12" db="EMBL/GenBank/DDBJ databases">
        <title>The genomes of Aspergillus section Nigri reveals drivers in fungal speciation.</title>
        <authorList>
            <consortium name="DOE Joint Genome Institute"/>
            <person name="Vesth T.C."/>
            <person name="Nybo J."/>
            <person name="Theobald S."/>
            <person name="Brandl J."/>
            <person name="Frisvad J.C."/>
            <person name="Nielsen K.F."/>
            <person name="Lyhne E.K."/>
            <person name="Kogle M.E."/>
            <person name="Kuo A."/>
            <person name="Riley R."/>
            <person name="Clum A."/>
            <person name="Nolan M."/>
            <person name="Lipzen A."/>
            <person name="Salamov A."/>
            <person name="Henrissat B."/>
            <person name="Wiebenga A."/>
            <person name="De Vries R.P."/>
            <person name="Grigoriev I.V."/>
            <person name="Mortensen U.H."/>
            <person name="Andersen M.R."/>
            <person name="Baker S.E."/>
        </authorList>
    </citation>
    <scope>NUCLEOTIDE SEQUENCE [LARGE SCALE GENOMIC DNA]</scope>
    <source>
        <strain evidence="2 3">JOP 1030-1</strain>
    </source>
</reference>
<proteinExistence type="predicted"/>
<evidence type="ECO:0000313" key="3">
    <source>
        <dbReference type="Proteomes" id="UP000248349"/>
    </source>
</evidence>
<dbReference type="RefSeq" id="XP_025429575.1">
    <property type="nucleotide sequence ID" value="XM_025575399.1"/>
</dbReference>
<dbReference type="Proteomes" id="UP000248349">
    <property type="component" value="Unassembled WGS sequence"/>
</dbReference>